<feature type="region of interest" description="Disordered" evidence="1">
    <location>
        <begin position="517"/>
        <end position="835"/>
    </location>
</feature>
<name>U6LVY9_9EIME</name>
<reference evidence="3" key="2">
    <citation type="submission" date="2013-10" db="EMBL/GenBank/DDBJ databases">
        <authorList>
            <person name="Aslett M."/>
        </authorList>
    </citation>
    <scope>NUCLEOTIDE SEQUENCE [LARGE SCALE GENOMIC DNA]</scope>
    <source>
        <strain evidence="3">Houghton</strain>
    </source>
</reference>
<evidence type="ECO:0000313" key="4">
    <source>
        <dbReference type="Proteomes" id="UP000030750"/>
    </source>
</evidence>
<keyword evidence="4" id="KW-1185">Reference proteome</keyword>
<dbReference type="EMBL" id="HG713193">
    <property type="protein sequence ID" value="CDJ52784.1"/>
    <property type="molecule type" value="Genomic_DNA"/>
</dbReference>
<accession>U6LVY9</accession>
<feature type="compositionally biased region" description="Low complexity" evidence="1">
    <location>
        <begin position="517"/>
        <end position="741"/>
    </location>
</feature>
<dbReference type="VEuPathDB" id="ToxoDB:EBH_0004940"/>
<feature type="region of interest" description="Disordered" evidence="1">
    <location>
        <begin position="1119"/>
        <end position="1177"/>
    </location>
</feature>
<proteinExistence type="predicted"/>
<sequence>MAVACLAVAFLVVQCARQGLLPRAFASLGRRALSNSELEDEWIAACVEFDSEEETDAIRAGQVRTPPEESAEWMARQALGELTALTKAAMESLPCLHPDKRPTLIVLLLTISVQELALLGVYGTPKVEQKRRKTLDFVLRKGQQALRHLRTTQEGTMTLDRGKEIAKFMERLRIPPPHPKCKELNVESRISAFRLSKCKDALHRLQRWSLISSLISETVSERVIEILSFTRRSGKRRIKASIVAKSWVDSEQAKSGFFGIVAPSRPPNPFVVPLSLGDEIRTLKKTYKWLERELSRSMTFALSREPLEDTVRVPLPDRWEQHLDQGQQQQGLRQQQEGLWQQQQGLGQQQRGMLQPQHGPGQQQQVLWQQQQVLGQQQRGLLQPQQGPGQQQQVLWQQQQGFRQQQQGLLQQQRGLLQPQHGPGQQQQVLWQQQQGLGQLQQGLLQQQRGLLQPQQGPGQQQQGRGQQQHVLWQQQQGLGQQQRGLLQPQQGPGQQQQGLGQQQHVMWQQQQGLGQQQRGLLQPQQGPGQQQQGLGQQQRGLLQPQQGPGQQQQGPGQQQHVLWQQQQGPRQQQRGLLQPQQGPGQQQQVLGQQQQSLWRQRQGPRQQRLGMWQQQQGPGQQQQGPGQRQQGLRQQQQGLGQQQQGLGQQRQGLGQEQQGPGQQQEGLGQQQQGLGRQQEGLGQEQQEGLGQQQEGLGPQQEGLGQQQEGLGQQQEGPEQQQEGLGEQQEGLEQQQEGLGRQQRDQGQRPQQGSQQPHRRKQRGPRNHPRTFAGPGSETQHDAQAGKLRAGEQGMPPGISHPVPPPLQGALQAVAPPSLNPPVLQSTQPVPTHTHEHIHMPMAPPMNLYLPPPDAASNWHTTLQQTNAQQQPVSTSTYFIRSDAPMFIPGGQQQTHAQHHLSPPASGPKEIWDVFKPPLGFAYLWRPANSPAAEQGHQQSAPGQHPGGYYLTVFRLPSSAPPTLPPPQNIPGPPQPFPGPYIRGPPQPAQHPAGPVIRLPTPPFPAPIPVVPSSMIPPRFHFLPVVQSTSGPPAPLGPLPPPGPPGPPALPLGAGPAGWSLQAQGPQGAIHPPLMLLMGNGDPTIQMVPEAFQGAQGQWIQGADPRQYVEAGWQEGPPLQHLALPSSDGSSVELTVIDENAETPTETQEGPPADGGAPETQEDVASSPPEDDGDGRQ</sequence>
<feature type="region of interest" description="Disordered" evidence="1">
    <location>
        <begin position="482"/>
        <end position="503"/>
    </location>
</feature>
<reference evidence="3" key="1">
    <citation type="submission" date="2013-10" db="EMBL/GenBank/DDBJ databases">
        <title>Genomic analysis of the causative agents of coccidiosis in chickens.</title>
        <authorList>
            <person name="Reid A.J."/>
            <person name="Blake D."/>
            <person name="Billington K."/>
            <person name="Browne H."/>
            <person name="Dunn M."/>
            <person name="Hung S."/>
            <person name="Kawahara F."/>
            <person name="Miranda-Saavedra D."/>
            <person name="Mourier T."/>
            <person name="Nagra H."/>
            <person name="Otto T.D."/>
            <person name="Rawlings N."/>
            <person name="Sanchez A."/>
            <person name="Sanders M."/>
            <person name="Subramaniam C."/>
            <person name="Tay Y."/>
            <person name="Dear P."/>
            <person name="Doerig C."/>
            <person name="Gruber A."/>
            <person name="Parkinson J."/>
            <person name="Shirley M."/>
            <person name="Wan K.L."/>
            <person name="Berriman M."/>
            <person name="Tomley F."/>
            <person name="Pain A."/>
        </authorList>
    </citation>
    <scope>NUCLEOTIDE SEQUENCE [LARGE SCALE GENOMIC DNA]</scope>
    <source>
        <strain evidence="3">Houghton</strain>
    </source>
</reference>
<protein>
    <submittedName>
        <fullName evidence="3">Uncharacterized protein</fullName>
    </submittedName>
</protein>
<evidence type="ECO:0000256" key="2">
    <source>
        <dbReference type="SAM" id="SignalP"/>
    </source>
</evidence>
<evidence type="ECO:0000313" key="3">
    <source>
        <dbReference type="EMBL" id="CDJ52784.1"/>
    </source>
</evidence>
<feature type="compositionally biased region" description="Pro residues" evidence="1">
    <location>
        <begin position="1032"/>
        <end position="1048"/>
    </location>
</feature>
<feature type="region of interest" description="Disordered" evidence="1">
    <location>
        <begin position="1029"/>
        <end position="1048"/>
    </location>
</feature>
<feature type="region of interest" description="Disordered" evidence="1">
    <location>
        <begin position="958"/>
        <end position="991"/>
    </location>
</feature>
<evidence type="ECO:0000256" key="1">
    <source>
        <dbReference type="SAM" id="MobiDB-lite"/>
    </source>
</evidence>
<feature type="signal peptide" evidence="2">
    <location>
        <begin position="1"/>
        <end position="15"/>
    </location>
</feature>
<dbReference type="OrthoDB" id="348235at2759"/>
<feature type="compositionally biased region" description="Basic residues" evidence="1">
    <location>
        <begin position="757"/>
        <end position="769"/>
    </location>
</feature>
<feature type="chain" id="PRO_5013085023" evidence="2">
    <location>
        <begin position="16"/>
        <end position="1177"/>
    </location>
</feature>
<dbReference type="Proteomes" id="UP000030750">
    <property type="component" value="Unassembled WGS sequence"/>
</dbReference>
<gene>
    <name evidence="3" type="ORF">EBH_0004940</name>
</gene>
<organism evidence="3 4">
    <name type="scientific">Eimeria brunetti</name>
    <dbReference type="NCBI Taxonomy" id="51314"/>
    <lineage>
        <taxon>Eukaryota</taxon>
        <taxon>Sar</taxon>
        <taxon>Alveolata</taxon>
        <taxon>Apicomplexa</taxon>
        <taxon>Conoidasida</taxon>
        <taxon>Coccidia</taxon>
        <taxon>Eucoccidiorida</taxon>
        <taxon>Eimeriorina</taxon>
        <taxon>Eimeriidae</taxon>
        <taxon>Eimeria</taxon>
    </lineage>
</organism>
<feature type="compositionally biased region" description="Pro residues" evidence="1">
    <location>
        <begin position="959"/>
        <end position="989"/>
    </location>
</feature>
<dbReference type="AlphaFoldDB" id="U6LVY9"/>
<keyword evidence="2" id="KW-0732">Signal</keyword>